<evidence type="ECO:0000256" key="1">
    <source>
        <dbReference type="ARBA" id="ARBA00022679"/>
    </source>
</evidence>
<dbReference type="EMBL" id="CP046147">
    <property type="protein sequence ID" value="WFG38218.1"/>
    <property type="molecule type" value="Genomic_DNA"/>
</dbReference>
<organism evidence="3 4">
    <name type="scientific">Candidatus Lucifugimonas marina</name>
    <dbReference type="NCBI Taxonomy" id="3038979"/>
    <lineage>
        <taxon>Bacteria</taxon>
        <taxon>Bacillati</taxon>
        <taxon>Chloroflexota</taxon>
        <taxon>Dehalococcoidia</taxon>
        <taxon>SAR202 cluster</taxon>
        <taxon>Candidatus Lucifugimonadales</taxon>
        <taxon>Candidatus Lucifugimonadaceae</taxon>
        <taxon>Candidatus Lucifugimonas</taxon>
    </lineage>
</organism>
<gene>
    <name evidence="2" type="ORF">GKO46_06865</name>
    <name evidence="3" type="ORF">GKO48_00870</name>
</gene>
<keyword evidence="1" id="KW-0808">Transferase</keyword>
<name>A0AAJ5ZBF2_9CHLR</name>
<reference evidence="4 5" key="1">
    <citation type="submission" date="2019-11" db="EMBL/GenBank/DDBJ databases">
        <authorList>
            <person name="Cho J.-C."/>
        </authorList>
    </citation>
    <scope>NUCLEOTIDE SEQUENCE [LARGE SCALE GENOMIC DNA]</scope>
    <source>
        <strain evidence="3 4">JH1073</strain>
        <strain evidence="2 5">JH702</strain>
    </source>
</reference>
<dbReference type="AlphaFoldDB" id="A0AAJ5ZBF2"/>
<dbReference type="InterPro" id="IPR044855">
    <property type="entry name" value="CoA-Trfase_III_dom3_sf"/>
</dbReference>
<sequence>MATSMAGPLEGIRVLEFGSFVAGPWAGQLLADMGADVVKIEPPAGDPWRHATSFAKNESRVFVPLNRGTRSICLDLKKDSARAALRKLIVSADGIISNNRLDTALKLGIDYESVAKINPKLVYVDITAYGSKGTMADMPGFDLIVQGYTGAVASEGKITKNGQPEVVWSSSYIDFSTGYAAANGIMAGIIGRGKTGKGQLVSTSLLANAVAMQTLRISDVEGLPAPAKTWFENERPKLIASGASYEEIQDSYQMTVRPLIYRCYYRAYKTLDGGLALGTLAVHARARLLDVFGLEDPRVTDPSYDDSTPEAIERGHELVAKFEEIFASKTTDHWFKGLRSHDIPCEPIRFIEEMVDDKQVLANDYVVDLNHHTGHKIRTTGPVLQFGGGMPELKSSPSLGQHTDEVLGDIGFSSEEIAELRNEGSAT</sequence>
<reference evidence="3" key="2">
    <citation type="journal article" date="2023" name="Nat. Commun.">
        <title>Cultivation of marine bacteria of the SAR202 clade.</title>
        <authorList>
            <person name="Lim Y."/>
            <person name="Seo J.H."/>
            <person name="Giovannoni S.J."/>
            <person name="Kang I."/>
            <person name="Cho J.C."/>
        </authorList>
    </citation>
    <scope>NUCLEOTIDE SEQUENCE</scope>
    <source>
        <strain evidence="3">JH1073</strain>
    </source>
</reference>
<accession>A0AAJ5ZBF2</accession>
<dbReference type="SUPFAM" id="SSF89796">
    <property type="entry name" value="CoA-transferase family III (CaiB/BaiF)"/>
    <property type="match status" value="1"/>
</dbReference>
<dbReference type="InterPro" id="IPR023606">
    <property type="entry name" value="CoA-Trfase_III_dom_1_sf"/>
</dbReference>
<dbReference type="InterPro" id="IPR003673">
    <property type="entry name" value="CoA-Trfase_fam_III"/>
</dbReference>
<dbReference type="Gene3D" id="3.40.50.10540">
    <property type="entry name" value="Crotonobetainyl-coa:carnitine coa-transferase, domain 1"/>
    <property type="match status" value="1"/>
</dbReference>
<dbReference type="PANTHER" id="PTHR48207:SF3">
    <property type="entry name" value="SUCCINATE--HYDROXYMETHYLGLUTARATE COA-TRANSFERASE"/>
    <property type="match status" value="1"/>
</dbReference>
<reference evidence="4" key="3">
    <citation type="submission" date="2023-06" db="EMBL/GenBank/DDBJ databases">
        <title>Pangenomics reveal diversification of enzyme families and niche specialization in globally abundant SAR202 bacteria.</title>
        <authorList>
            <person name="Saw J.H.W."/>
        </authorList>
    </citation>
    <scope>NUCLEOTIDE SEQUENCE [LARGE SCALE GENOMIC DNA]</scope>
    <source>
        <strain evidence="4">JH1073</strain>
    </source>
</reference>
<dbReference type="EMBL" id="WMBE01000002">
    <property type="protein sequence ID" value="MDG0866795.1"/>
    <property type="molecule type" value="Genomic_DNA"/>
</dbReference>
<keyword evidence="4" id="KW-1185">Reference proteome</keyword>
<evidence type="ECO:0008006" key="6">
    <source>
        <dbReference type="Google" id="ProtNLM"/>
    </source>
</evidence>
<dbReference type="Proteomes" id="UP001321249">
    <property type="component" value="Unassembled WGS sequence"/>
</dbReference>
<dbReference type="InterPro" id="IPR050483">
    <property type="entry name" value="CoA-transferase_III_domain"/>
</dbReference>
<dbReference type="Gene3D" id="3.30.1540.10">
    <property type="entry name" value="formyl-coa transferase, domain 3"/>
    <property type="match status" value="1"/>
</dbReference>
<dbReference type="PANTHER" id="PTHR48207">
    <property type="entry name" value="SUCCINATE--HYDROXYMETHYLGLUTARATE COA-TRANSFERASE"/>
    <property type="match status" value="1"/>
</dbReference>
<evidence type="ECO:0000313" key="4">
    <source>
        <dbReference type="Proteomes" id="UP001219901"/>
    </source>
</evidence>
<dbReference type="Pfam" id="PF02515">
    <property type="entry name" value="CoA_transf_3"/>
    <property type="match status" value="1"/>
</dbReference>
<evidence type="ECO:0000313" key="2">
    <source>
        <dbReference type="EMBL" id="MDG0866795.1"/>
    </source>
</evidence>
<protein>
    <recommendedName>
        <fullName evidence="6">CoA transferase</fullName>
    </recommendedName>
</protein>
<dbReference type="Proteomes" id="UP001219901">
    <property type="component" value="Chromosome"/>
</dbReference>
<evidence type="ECO:0000313" key="5">
    <source>
        <dbReference type="Proteomes" id="UP001321249"/>
    </source>
</evidence>
<dbReference type="RefSeq" id="WP_342824526.1">
    <property type="nucleotide sequence ID" value="NZ_CP046146.1"/>
</dbReference>
<evidence type="ECO:0000313" key="3">
    <source>
        <dbReference type="EMBL" id="WFG38218.1"/>
    </source>
</evidence>
<dbReference type="GO" id="GO:0008410">
    <property type="term" value="F:CoA-transferase activity"/>
    <property type="evidence" value="ECO:0007669"/>
    <property type="project" value="TreeGrafter"/>
</dbReference>
<proteinExistence type="predicted"/>